<evidence type="ECO:0000313" key="3">
    <source>
        <dbReference type="Proteomes" id="UP000321393"/>
    </source>
</evidence>
<reference evidence="2 3" key="1">
    <citation type="submission" date="2019-08" db="EMBL/GenBank/DDBJ databases">
        <title>Draft genome sequences of two oriental melons (Cucumis melo L. var makuwa).</title>
        <authorList>
            <person name="Kwon S.-Y."/>
        </authorList>
    </citation>
    <scope>NUCLEOTIDE SEQUENCE [LARGE SCALE GENOMIC DNA]</scope>
    <source>
        <strain evidence="3">cv. SW 3</strain>
        <tissue evidence="2">Leaf</tissue>
    </source>
</reference>
<feature type="compositionally biased region" description="Basic and acidic residues" evidence="1">
    <location>
        <begin position="98"/>
        <end position="108"/>
    </location>
</feature>
<sequence>MLKLVIGRFRVVNERYYDLGVGQSSDFETGYYNSDAGSSSSNFGQEYYDLRPIHHLHTCVVTGAVVENVTNIYSTKCLQQYQRNQMSNNNKRIRRNYNNKECRADDDN</sequence>
<proteinExistence type="predicted"/>
<dbReference type="Proteomes" id="UP000321393">
    <property type="component" value="Unassembled WGS sequence"/>
</dbReference>
<protein>
    <submittedName>
        <fullName evidence="2">Mediator of RNA polymerase II transcription subunit 12-like isoform X1</fullName>
    </submittedName>
</protein>
<accession>A0A5A7T3K7</accession>
<evidence type="ECO:0000256" key="1">
    <source>
        <dbReference type="SAM" id="MobiDB-lite"/>
    </source>
</evidence>
<name>A0A5A7T3K7_CUCMM</name>
<dbReference type="EMBL" id="SSTE01018788">
    <property type="protein sequence ID" value="KAA0038072.1"/>
    <property type="molecule type" value="Genomic_DNA"/>
</dbReference>
<organism evidence="2 3">
    <name type="scientific">Cucumis melo var. makuwa</name>
    <name type="common">Oriental melon</name>
    <dbReference type="NCBI Taxonomy" id="1194695"/>
    <lineage>
        <taxon>Eukaryota</taxon>
        <taxon>Viridiplantae</taxon>
        <taxon>Streptophyta</taxon>
        <taxon>Embryophyta</taxon>
        <taxon>Tracheophyta</taxon>
        <taxon>Spermatophyta</taxon>
        <taxon>Magnoliopsida</taxon>
        <taxon>eudicotyledons</taxon>
        <taxon>Gunneridae</taxon>
        <taxon>Pentapetalae</taxon>
        <taxon>rosids</taxon>
        <taxon>fabids</taxon>
        <taxon>Cucurbitales</taxon>
        <taxon>Cucurbitaceae</taxon>
        <taxon>Benincaseae</taxon>
        <taxon>Cucumis</taxon>
    </lineage>
</organism>
<gene>
    <name evidence="2" type="ORF">E6C27_scaffold36G002820</name>
</gene>
<comment type="caution">
    <text evidence="2">The sequence shown here is derived from an EMBL/GenBank/DDBJ whole genome shotgun (WGS) entry which is preliminary data.</text>
</comment>
<dbReference type="AlphaFoldDB" id="A0A5A7T3K7"/>
<evidence type="ECO:0000313" key="2">
    <source>
        <dbReference type="EMBL" id="KAA0038072.1"/>
    </source>
</evidence>
<feature type="region of interest" description="Disordered" evidence="1">
    <location>
        <begin position="84"/>
        <end position="108"/>
    </location>
</feature>